<gene>
    <name evidence="1" type="ORF">SO694_00066065</name>
</gene>
<keyword evidence="2" id="KW-1185">Reference proteome</keyword>
<proteinExistence type="predicted"/>
<name>A0ABR1FQ74_AURAN</name>
<dbReference type="EMBL" id="JBBJCI010000291">
    <property type="protein sequence ID" value="KAK7235632.1"/>
    <property type="molecule type" value="Genomic_DNA"/>
</dbReference>
<dbReference type="Proteomes" id="UP001363151">
    <property type="component" value="Unassembled WGS sequence"/>
</dbReference>
<reference evidence="1 2" key="1">
    <citation type="submission" date="2024-03" db="EMBL/GenBank/DDBJ databases">
        <title>Aureococcus anophagefferens CCMP1851 and Kratosvirus quantuckense: Draft genome of a second virus-susceptible host strain in the model system.</title>
        <authorList>
            <person name="Chase E."/>
            <person name="Truchon A.R."/>
            <person name="Schepens W."/>
            <person name="Wilhelm S.W."/>
        </authorList>
    </citation>
    <scope>NUCLEOTIDE SEQUENCE [LARGE SCALE GENOMIC DNA]</scope>
    <source>
        <strain evidence="1 2">CCMP1851</strain>
    </source>
</reference>
<evidence type="ECO:0000313" key="2">
    <source>
        <dbReference type="Proteomes" id="UP001363151"/>
    </source>
</evidence>
<evidence type="ECO:0000313" key="1">
    <source>
        <dbReference type="EMBL" id="KAK7235632.1"/>
    </source>
</evidence>
<organism evidence="1 2">
    <name type="scientific">Aureococcus anophagefferens</name>
    <name type="common">Harmful bloom alga</name>
    <dbReference type="NCBI Taxonomy" id="44056"/>
    <lineage>
        <taxon>Eukaryota</taxon>
        <taxon>Sar</taxon>
        <taxon>Stramenopiles</taxon>
        <taxon>Ochrophyta</taxon>
        <taxon>Pelagophyceae</taxon>
        <taxon>Pelagomonadales</taxon>
        <taxon>Pelagomonadaceae</taxon>
        <taxon>Aureococcus</taxon>
    </lineage>
</organism>
<sequence length="142" mass="15966">MLLSTPTNPLFPVTGRRRPALFRCPCEDTDAEVKLAQYRLQPRTVKGEDDEGNSISSTMAVKELTEVMVTGTSIRDSPTWTVKHADGSSSFVKKRITDNHAWKFYAGASGKGKDNDYFFHHAALTHLVDFSWRNESKTTSRL</sequence>
<accession>A0ABR1FQ74</accession>
<comment type="caution">
    <text evidence="1">The sequence shown here is derived from an EMBL/GenBank/DDBJ whole genome shotgun (WGS) entry which is preliminary data.</text>
</comment>
<protein>
    <submittedName>
        <fullName evidence="1">Uncharacterized protein</fullName>
    </submittedName>
</protein>